<dbReference type="Gene3D" id="3.20.20.70">
    <property type="entry name" value="Aldolase class I"/>
    <property type="match status" value="1"/>
</dbReference>
<dbReference type="KEGG" id="ssua:FPZ54_14480"/>
<accession>A0A518RI18</accession>
<reference evidence="2 3" key="1">
    <citation type="submission" date="2019-07" db="EMBL/GenBank/DDBJ databases">
        <title>Sphingomonas alkalisoli sp. nov., isolated from rhizosphere soil of Suaedae salsa.</title>
        <authorList>
            <person name="Zhang H."/>
            <person name="Xu L."/>
            <person name="Zhang J.-X."/>
            <person name="Sun J.-Q."/>
        </authorList>
    </citation>
    <scope>NUCLEOTIDE SEQUENCE [LARGE SCALE GENOMIC DNA]</scope>
    <source>
        <strain evidence="2 3">XS-10</strain>
    </source>
</reference>
<dbReference type="Pfam" id="PF02581">
    <property type="entry name" value="TMP-TENI"/>
    <property type="match status" value="1"/>
</dbReference>
<gene>
    <name evidence="2" type="ORF">FPZ54_14480</name>
</gene>
<dbReference type="EMBL" id="CP042239">
    <property type="protein sequence ID" value="QDX27090.1"/>
    <property type="molecule type" value="Genomic_DNA"/>
</dbReference>
<dbReference type="GO" id="GO:0009228">
    <property type="term" value="P:thiamine biosynthetic process"/>
    <property type="evidence" value="ECO:0007669"/>
    <property type="project" value="UniProtKB-KW"/>
</dbReference>
<proteinExistence type="predicted"/>
<organism evidence="2 3">
    <name type="scientific">Sphingomonas suaedae</name>
    <dbReference type="NCBI Taxonomy" id="2599297"/>
    <lineage>
        <taxon>Bacteria</taxon>
        <taxon>Pseudomonadati</taxon>
        <taxon>Pseudomonadota</taxon>
        <taxon>Alphaproteobacteria</taxon>
        <taxon>Sphingomonadales</taxon>
        <taxon>Sphingomonadaceae</taxon>
        <taxon>Sphingomonas</taxon>
    </lineage>
</organism>
<sequence>MPPRHPRNAPLPRRWLMTDERLGDALWNALEALPRGSGVVFRHYATPSADRRALFDRVVRIARRKRLTLVVAGSVPGRGADGRHERRAGALTAPVHSRREAVAAVRAGAKLLFASPIYATRSHPGTRALGRVRFGLMSRGLPIPVIALGGMDERRWRALRPLGVYGWAGIDAWAPDQKRIAVPT</sequence>
<dbReference type="RefSeq" id="WP_145848328.1">
    <property type="nucleotide sequence ID" value="NZ_CP042239.1"/>
</dbReference>
<dbReference type="InterPro" id="IPR036206">
    <property type="entry name" value="ThiamineP_synth_sf"/>
</dbReference>
<evidence type="ECO:0000259" key="1">
    <source>
        <dbReference type="Pfam" id="PF02581"/>
    </source>
</evidence>
<dbReference type="AlphaFoldDB" id="A0A518RI18"/>
<feature type="domain" description="Thiamine phosphate synthase/TenI" evidence="1">
    <location>
        <begin position="92"/>
        <end position="172"/>
    </location>
</feature>
<keyword evidence="3" id="KW-1185">Reference proteome</keyword>
<name>A0A518RI18_9SPHN</name>
<dbReference type="SUPFAM" id="SSF51391">
    <property type="entry name" value="Thiamin phosphate synthase"/>
    <property type="match status" value="1"/>
</dbReference>
<dbReference type="Proteomes" id="UP000318055">
    <property type="component" value="Chromosome"/>
</dbReference>
<protein>
    <submittedName>
        <fullName evidence="2">Thiamine phosphate synthase</fullName>
    </submittedName>
</protein>
<dbReference type="InterPro" id="IPR013785">
    <property type="entry name" value="Aldolase_TIM"/>
</dbReference>
<dbReference type="CDD" id="cd00564">
    <property type="entry name" value="TMP_TenI"/>
    <property type="match status" value="1"/>
</dbReference>
<dbReference type="OrthoDB" id="8446047at2"/>
<dbReference type="InterPro" id="IPR022998">
    <property type="entry name" value="ThiamineP_synth_TenI"/>
</dbReference>
<evidence type="ECO:0000313" key="3">
    <source>
        <dbReference type="Proteomes" id="UP000318055"/>
    </source>
</evidence>
<evidence type="ECO:0000313" key="2">
    <source>
        <dbReference type="EMBL" id="QDX27090.1"/>
    </source>
</evidence>